<dbReference type="InterPro" id="IPR036188">
    <property type="entry name" value="FAD/NAD-bd_sf"/>
</dbReference>
<keyword evidence="3" id="KW-0560">Oxidoreductase</keyword>
<dbReference type="InterPro" id="IPR039650">
    <property type="entry name" value="HdrA-like"/>
</dbReference>
<keyword evidence="5" id="KW-0411">Iron-sulfur</keyword>
<dbReference type="OrthoDB" id="9777740at2"/>
<dbReference type="Proteomes" id="UP000076023">
    <property type="component" value="Unassembled WGS sequence"/>
</dbReference>
<evidence type="ECO:0000256" key="3">
    <source>
        <dbReference type="ARBA" id="ARBA00023002"/>
    </source>
</evidence>
<dbReference type="Pfam" id="PF12831">
    <property type="entry name" value="FAD_oxidored"/>
    <property type="match status" value="1"/>
</dbReference>
<reference evidence="7" key="1">
    <citation type="journal article" date="2017" name="Genome Announc.">
        <title>Draft Genome Sequence of Terrimicrobium sacchariphilum NM-5T, a Facultative Anaerobic Soil Bacterium of the Class Spartobacteria.</title>
        <authorList>
            <person name="Qiu Y.L."/>
            <person name="Tourlousse D.M."/>
            <person name="Matsuura N."/>
            <person name="Ohashi A."/>
            <person name="Sekiguchi Y."/>
        </authorList>
    </citation>
    <scope>NUCLEOTIDE SEQUENCE [LARGE SCALE GENOMIC DNA]</scope>
    <source>
        <strain evidence="7">NM-5</strain>
    </source>
</reference>
<dbReference type="STRING" id="690879.TSACC_3295"/>
<evidence type="ECO:0000313" key="6">
    <source>
        <dbReference type="EMBL" id="GAT35231.1"/>
    </source>
</evidence>
<protein>
    <submittedName>
        <fullName evidence="6">FAD dependent oxidoreductase</fullName>
    </submittedName>
</protein>
<keyword evidence="2" id="KW-0479">Metal-binding</keyword>
<evidence type="ECO:0000256" key="2">
    <source>
        <dbReference type="ARBA" id="ARBA00022723"/>
    </source>
</evidence>
<comment type="caution">
    <text evidence="6">The sequence shown here is derived from an EMBL/GenBank/DDBJ whole genome shotgun (WGS) entry which is preliminary data.</text>
</comment>
<gene>
    <name evidence="6" type="ORF">TSACC_3295</name>
</gene>
<dbReference type="AlphaFoldDB" id="A0A146GD01"/>
<name>A0A146GD01_TERSA</name>
<organism evidence="6 7">
    <name type="scientific">Terrimicrobium sacchariphilum</name>
    <dbReference type="NCBI Taxonomy" id="690879"/>
    <lineage>
        <taxon>Bacteria</taxon>
        <taxon>Pseudomonadati</taxon>
        <taxon>Verrucomicrobiota</taxon>
        <taxon>Terrimicrobiia</taxon>
        <taxon>Terrimicrobiales</taxon>
        <taxon>Terrimicrobiaceae</taxon>
        <taxon>Terrimicrobium</taxon>
    </lineage>
</organism>
<dbReference type="PANTHER" id="PTHR43498">
    <property type="entry name" value="FERREDOXIN:COB-COM HETERODISULFIDE REDUCTASE SUBUNIT A"/>
    <property type="match status" value="1"/>
</dbReference>
<proteinExistence type="predicted"/>
<dbReference type="PANTHER" id="PTHR43498:SF1">
    <property type="entry name" value="COB--COM HETERODISULFIDE REDUCTASE IRON-SULFUR SUBUNIT A"/>
    <property type="match status" value="1"/>
</dbReference>
<keyword evidence="1" id="KW-0004">4Fe-4S</keyword>
<dbReference type="RefSeq" id="WP_075081063.1">
    <property type="nucleotide sequence ID" value="NZ_BDCO01000003.1"/>
</dbReference>
<dbReference type="Gene3D" id="3.50.50.60">
    <property type="entry name" value="FAD/NAD(P)-binding domain"/>
    <property type="match status" value="1"/>
</dbReference>
<evidence type="ECO:0000256" key="4">
    <source>
        <dbReference type="ARBA" id="ARBA00023004"/>
    </source>
</evidence>
<dbReference type="SUPFAM" id="SSF51905">
    <property type="entry name" value="FAD/NAD(P)-binding domain"/>
    <property type="match status" value="1"/>
</dbReference>
<accession>A0A146GD01</accession>
<keyword evidence="4" id="KW-0408">Iron</keyword>
<sequence length="451" mass="49620">MSSSSSVLKEQIQTPVIHECDLCVIGGSCTGLFAAIRAARLGLSVAIVEMQNCFGGVATSSMVNIWHSLLDAEYRDTIIGGLTVEVVERLQRREAVRTIEKNHGAAFIFNSEELKTDLDEIAQEHGLKIYFHTQFVAPWVEDGKLQAVVVENKSGRGAIRARFFIDASGDADLAHRLGLETYFANHWQPATTCAKVSGWSTLTTNFQRAIYENAEAFGIPEGFAWGATVPGSDIFMMAATRVPKANPAIADDLTAAEIEGRRQVRALFDIFKKVCPENQLALQALPSRIGVRESRHVRCLHQLKGEELLYGRRFPDAIANGSYRVDIHHQDKPGNTFKFLDGREVYERPGFPNQQGRWRPETAENPTFYQIPYRSMVPKDGPDNLLVAGRMIDADETAHGAIRVMVNMNQVGEAAGVAAVLALKDGVAARAIDTDRLRNTLTDGGSVIIPN</sequence>
<dbReference type="GO" id="GO:0016491">
    <property type="term" value="F:oxidoreductase activity"/>
    <property type="evidence" value="ECO:0007669"/>
    <property type="project" value="UniProtKB-KW"/>
</dbReference>
<dbReference type="InParanoid" id="A0A146GD01"/>
<dbReference type="EMBL" id="BDCO01000003">
    <property type="protein sequence ID" value="GAT35231.1"/>
    <property type="molecule type" value="Genomic_DNA"/>
</dbReference>
<evidence type="ECO:0000313" key="7">
    <source>
        <dbReference type="Proteomes" id="UP000076023"/>
    </source>
</evidence>
<dbReference type="GO" id="GO:0051539">
    <property type="term" value="F:4 iron, 4 sulfur cluster binding"/>
    <property type="evidence" value="ECO:0007669"/>
    <property type="project" value="UniProtKB-KW"/>
</dbReference>
<evidence type="ECO:0000256" key="5">
    <source>
        <dbReference type="ARBA" id="ARBA00023014"/>
    </source>
</evidence>
<dbReference type="GO" id="GO:0046872">
    <property type="term" value="F:metal ion binding"/>
    <property type="evidence" value="ECO:0007669"/>
    <property type="project" value="UniProtKB-KW"/>
</dbReference>
<keyword evidence="7" id="KW-1185">Reference proteome</keyword>
<evidence type="ECO:0000256" key="1">
    <source>
        <dbReference type="ARBA" id="ARBA00022485"/>
    </source>
</evidence>